<proteinExistence type="inferred from homology"/>
<sequence>MRMLLRPGIIFHTDIKSSRVVAVCKHLSSLSDNGENHEKPYTFEGNRQIVNDICNVLETGAWGSSAENALSALFFKPQPEFVIGVLRRLKDVNRAIEYFRWYERRTELPHCPESYNSLLLVMARCRNFDALDQILGEMSVAGFGPSVNTCIEMVLSCVKANKLREGFDVVQNMRKFKFRPAFSAYTTLIGAFSAVNHSDMMLALFQQMQELGYEPTVHLFTTLIRGFAKEGRVDSALSLLDEMKSSSLDADIVLYNVCIDSFGKVGKVDMAWKFFHEIEANGLKPDEVTYTSMIGVLCKANRLDEAVEMFEHLEKNRRVPCTYAYNTMIMGYGSAGKFDEAYSLLERQRAKGSIPSVIAYNCILTCLRKMGKVDEALR</sequence>
<dbReference type="Pfam" id="PF13812">
    <property type="entry name" value="PPR_3"/>
    <property type="match status" value="1"/>
</dbReference>
<organism evidence="5">
    <name type="scientific">Arabidopsis lyrata subsp. lyrata</name>
    <name type="common">Lyre-leaved rock-cress</name>
    <dbReference type="NCBI Taxonomy" id="81972"/>
    <lineage>
        <taxon>Eukaryota</taxon>
        <taxon>Viridiplantae</taxon>
        <taxon>Streptophyta</taxon>
        <taxon>Embryophyta</taxon>
        <taxon>Tracheophyta</taxon>
        <taxon>Spermatophyta</taxon>
        <taxon>Magnoliopsida</taxon>
        <taxon>eudicotyledons</taxon>
        <taxon>Gunneridae</taxon>
        <taxon>Pentapetalae</taxon>
        <taxon>rosids</taxon>
        <taxon>malvids</taxon>
        <taxon>Brassicales</taxon>
        <taxon>Brassicaceae</taxon>
        <taxon>Camelineae</taxon>
        <taxon>Arabidopsis</taxon>
    </lineage>
</organism>
<evidence type="ECO:0000313" key="5">
    <source>
        <dbReference type="Proteomes" id="UP000008694"/>
    </source>
</evidence>
<dbReference type="PANTHER" id="PTHR47447">
    <property type="entry name" value="OS03G0856100 PROTEIN"/>
    <property type="match status" value="1"/>
</dbReference>
<dbReference type="InterPro" id="IPR011990">
    <property type="entry name" value="TPR-like_helical_dom_sf"/>
</dbReference>
<dbReference type="Proteomes" id="UP000008694">
    <property type="component" value="Unassembled WGS sequence"/>
</dbReference>
<feature type="repeat" description="PPR" evidence="3">
    <location>
        <begin position="111"/>
        <end position="145"/>
    </location>
</feature>
<dbReference type="Pfam" id="PF12854">
    <property type="entry name" value="PPR_1"/>
    <property type="match status" value="1"/>
</dbReference>
<reference evidence="5" key="1">
    <citation type="journal article" date="2011" name="Nat. Genet.">
        <title>The Arabidopsis lyrata genome sequence and the basis of rapid genome size change.</title>
        <authorList>
            <person name="Hu T.T."/>
            <person name="Pattyn P."/>
            <person name="Bakker E.G."/>
            <person name="Cao J."/>
            <person name="Cheng J.-F."/>
            <person name="Clark R.M."/>
            <person name="Fahlgren N."/>
            <person name="Fawcett J.A."/>
            <person name="Grimwood J."/>
            <person name="Gundlach H."/>
            <person name="Haberer G."/>
            <person name="Hollister J.D."/>
            <person name="Ossowski S."/>
            <person name="Ottilar R.P."/>
            <person name="Salamov A.A."/>
            <person name="Schneeberger K."/>
            <person name="Spannagl M."/>
            <person name="Wang X."/>
            <person name="Yang L."/>
            <person name="Nasrallah M.E."/>
            <person name="Bergelson J."/>
            <person name="Carrington J.C."/>
            <person name="Gaut B.S."/>
            <person name="Schmutz J."/>
            <person name="Mayer K.F.X."/>
            <person name="Van de Peer Y."/>
            <person name="Grigoriev I.V."/>
            <person name="Nordborg M."/>
            <person name="Weigel D."/>
            <person name="Guo Y.-L."/>
        </authorList>
    </citation>
    <scope>NUCLEOTIDE SEQUENCE [LARGE SCALE GENOMIC DNA]</scope>
    <source>
        <strain evidence="5">cv. MN47</strain>
    </source>
</reference>
<evidence type="ECO:0000256" key="1">
    <source>
        <dbReference type="ARBA" id="ARBA00007626"/>
    </source>
</evidence>
<dbReference type="Gene3D" id="1.25.40.10">
    <property type="entry name" value="Tetratricopeptide repeat domain"/>
    <property type="match status" value="3"/>
</dbReference>
<name>D7MWM7_ARALL</name>
<dbReference type="NCBIfam" id="TIGR00756">
    <property type="entry name" value="PPR"/>
    <property type="match status" value="5"/>
</dbReference>
<keyword evidence="5" id="KW-1185">Reference proteome</keyword>
<dbReference type="Pfam" id="PF13041">
    <property type="entry name" value="PPR_2"/>
    <property type="match status" value="1"/>
</dbReference>
<protein>
    <recommendedName>
        <fullName evidence="6">Pentatricopeptide repeat-containing protein</fullName>
    </recommendedName>
</protein>
<dbReference type="HOGENOM" id="CLU_732787_0_0_1"/>
<gene>
    <name evidence="4" type="ORF">ARALYDRAFT_359368</name>
</gene>
<dbReference type="EMBL" id="GL348827">
    <property type="protein sequence ID" value="EFH39054.1"/>
    <property type="molecule type" value="Genomic_DNA"/>
</dbReference>
<evidence type="ECO:0000256" key="2">
    <source>
        <dbReference type="ARBA" id="ARBA00022737"/>
    </source>
</evidence>
<comment type="similarity">
    <text evidence="1">Belongs to the PPR family. P subfamily.</text>
</comment>
<dbReference type="InterPro" id="IPR002885">
    <property type="entry name" value="PPR_rpt"/>
</dbReference>
<feature type="repeat" description="PPR" evidence="3">
    <location>
        <begin position="251"/>
        <end position="285"/>
    </location>
</feature>
<dbReference type="AlphaFoldDB" id="D7MWM7"/>
<evidence type="ECO:0000256" key="3">
    <source>
        <dbReference type="PROSITE-ProRule" id="PRU00708"/>
    </source>
</evidence>
<feature type="repeat" description="PPR" evidence="3">
    <location>
        <begin position="321"/>
        <end position="355"/>
    </location>
</feature>
<dbReference type="SUPFAM" id="SSF48452">
    <property type="entry name" value="TPR-like"/>
    <property type="match status" value="1"/>
</dbReference>
<dbReference type="Pfam" id="PF01535">
    <property type="entry name" value="PPR"/>
    <property type="match status" value="2"/>
</dbReference>
<dbReference type="eggNOG" id="KOG4197">
    <property type="taxonomic scope" value="Eukaryota"/>
</dbReference>
<evidence type="ECO:0008006" key="6">
    <source>
        <dbReference type="Google" id="ProtNLM"/>
    </source>
</evidence>
<feature type="repeat" description="PPR" evidence="3">
    <location>
        <begin position="181"/>
        <end position="215"/>
    </location>
</feature>
<dbReference type="PROSITE" id="PS51375">
    <property type="entry name" value="PPR"/>
    <property type="match status" value="6"/>
</dbReference>
<dbReference type="PANTHER" id="PTHR47447:SF17">
    <property type="entry name" value="OS12G0638900 PROTEIN"/>
    <property type="match status" value="1"/>
</dbReference>
<keyword evidence="2" id="KW-0677">Repeat</keyword>
<feature type="non-terminal residue" evidence="4">
    <location>
        <position position="378"/>
    </location>
</feature>
<dbReference type="Gramene" id="fgenesh1_pg.C_scaffold_159000001">
    <property type="protein sequence ID" value="fgenesh1_pg.C_scaffold_159000001"/>
    <property type="gene ID" value="fgenesh1_pg.C_scaffold_159000001"/>
</dbReference>
<feature type="repeat" description="PPR" evidence="3">
    <location>
        <begin position="216"/>
        <end position="250"/>
    </location>
</feature>
<accession>D7MWM7</accession>
<evidence type="ECO:0000313" key="4">
    <source>
        <dbReference type="EMBL" id="EFH39054.1"/>
    </source>
</evidence>
<feature type="repeat" description="PPR" evidence="3">
    <location>
        <begin position="286"/>
        <end position="320"/>
    </location>
</feature>